<feature type="transmembrane region" description="Helical" evidence="8">
    <location>
        <begin position="372"/>
        <end position="392"/>
    </location>
</feature>
<keyword evidence="10" id="KW-1185">Reference proteome</keyword>
<sequence length="1050" mass="112094">MATATRTFDMINLMHRIAGGRLLAAIAALAMTLGGLFAFKALPVDAFPDVTPSLVQVFTETEGLAPEEVERYVTYPIETAMSGLPKLDHMRSVSNFGLSVVNIYFEDGTDVYFARQVVGERLAEARGNIPDGFGDPQMGPISTGLGIILYFRLEDETGARDLVEMREIQDWIIKYQLQTVPGVTEVLSLGGYEKQYQVRLDPDALLAYDIQIGDVMTALERGNKTEGAQFLEIGAEQYTVRGVGLARSVEDLAEIVVNVDDGRPVRVRDLGEIIVGGGVRQGLATANGEGEVVAGLVLKLYGANTSDVIARVQTRFEEINKNLPEGVNAVPYYDQGTLVNKAAATVTTALWQGALLVALVVFVFLGGWRPSLVVVLSIPFSVGFAFIAMQWLGISANLMSLGGVAIAIGMMVDGAIVIAENVDRGFRESDPSVDQRDVVARSAAEVIAPLIAAVAVVIVVFLPLFSLQGVEGKTFRPLAASAALAMTGSLFYAALIAPSLANGVMRRSKKPREDRPGWIARTVSQAAGFFVRQRLAAIALAAILLVAGGLAGSRLGSEFTPSLEEGDVLLRVTMAPSISLTEAAETTTRVEKRLLTAFPEIKSIVTRIGRGEVGAHADPTNSAEAFVELNPRSEWRKGLSPENLRTAISENLEGVPGIVVNIGQPIAMSVDELLTGTRAELAVKIFGPDSDVLLKKSQELQAILQQVDGAAEVQADQITGAPQLVVRVDRAALGRYGLDVEDALDALRTSVGGAEAGALFEGVRQFPIVVRFHEESRDTAEAIRRLVLESPTGARVTLESVATIETVIGPRQITREDGERFITVQSNVRGRDIGSFVTEAQALTDANLDLPAGYRVVWGGQFELQQQANARFAVVIPITLGIVLLILLLTFGRLKSAILILLNIPLALTGGALALWITGLPVSVPATVGFIALFGIALGNGMVLVSFMDDFARAGRDRDALAIDAAGMRARPVLMTAMTTALGLAPLLFATGVGAEVQRPLATVVTGGLVSSTLLTLLVMPALHRWFSPKPDSHHSLLETRHNPETVPAE</sequence>
<dbReference type="SUPFAM" id="SSF82693">
    <property type="entry name" value="Multidrug efflux transporter AcrB pore domain, PN1, PN2, PC1 and PC2 subdomains"/>
    <property type="match status" value="3"/>
</dbReference>
<feature type="transmembrane region" description="Helical" evidence="8">
    <location>
        <begin position="398"/>
        <end position="419"/>
    </location>
</feature>
<evidence type="ECO:0000313" key="10">
    <source>
        <dbReference type="Proteomes" id="UP000249123"/>
    </source>
</evidence>
<keyword evidence="5 8" id="KW-0812">Transmembrane</keyword>
<feature type="transmembrane region" description="Helical" evidence="8">
    <location>
        <begin position="478"/>
        <end position="501"/>
    </location>
</feature>
<evidence type="ECO:0000256" key="4">
    <source>
        <dbReference type="ARBA" id="ARBA00022475"/>
    </source>
</evidence>
<feature type="transmembrane region" description="Helical" evidence="8">
    <location>
        <begin position="898"/>
        <end position="918"/>
    </location>
</feature>
<dbReference type="PANTHER" id="PTHR32063">
    <property type="match status" value="1"/>
</dbReference>
<evidence type="ECO:0000313" key="9">
    <source>
        <dbReference type="EMBL" id="RAN31967.1"/>
    </source>
</evidence>
<organism evidence="9 10">
    <name type="scientific">Hyphomonas pacifica</name>
    <dbReference type="NCBI Taxonomy" id="1280941"/>
    <lineage>
        <taxon>Bacteria</taxon>
        <taxon>Pseudomonadati</taxon>
        <taxon>Pseudomonadota</taxon>
        <taxon>Alphaproteobacteria</taxon>
        <taxon>Hyphomonadales</taxon>
        <taxon>Hyphomonadaceae</taxon>
        <taxon>Hyphomonas</taxon>
    </lineage>
</organism>
<keyword evidence="3" id="KW-0813">Transport</keyword>
<evidence type="ECO:0000256" key="3">
    <source>
        <dbReference type="ARBA" id="ARBA00022448"/>
    </source>
</evidence>
<feature type="transmembrane region" description="Helical" evidence="8">
    <location>
        <begin position="446"/>
        <end position="466"/>
    </location>
</feature>
<feature type="transmembrane region" description="Helical" evidence="8">
    <location>
        <begin position="930"/>
        <end position="952"/>
    </location>
</feature>
<keyword evidence="6 8" id="KW-1133">Transmembrane helix</keyword>
<feature type="transmembrane region" description="Helical" evidence="8">
    <location>
        <begin position="872"/>
        <end position="891"/>
    </location>
</feature>
<dbReference type="Gene3D" id="3.30.2090.10">
    <property type="entry name" value="Multidrug efflux transporter AcrB TolC docking domain, DN and DC subdomains"/>
    <property type="match status" value="2"/>
</dbReference>
<dbReference type="SUPFAM" id="SSF82714">
    <property type="entry name" value="Multidrug efflux transporter AcrB TolC docking domain, DN and DC subdomains"/>
    <property type="match status" value="2"/>
</dbReference>
<dbReference type="PANTHER" id="PTHR32063:SF24">
    <property type="entry name" value="CATION EFFLUX SYSTEM (ACRB_ACRD_ACRF FAMILY)"/>
    <property type="match status" value="1"/>
</dbReference>
<evidence type="ECO:0000256" key="1">
    <source>
        <dbReference type="ARBA" id="ARBA00004651"/>
    </source>
</evidence>
<feature type="transmembrane region" description="Helical" evidence="8">
    <location>
        <begin position="349"/>
        <end position="365"/>
    </location>
</feature>
<dbReference type="SUPFAM" id="SSF82866">
    <property type="entry name" value="Multidrug efflux transporter AcrB transmembrane domain"/>
    <property type="match status" value="2"/>
</dbReference>
<evidence type="ECO:0000256" key="5">
    <source>
        <dbReference type="ARBA" id="ARBA00022692"/>
    </source>
</evidence>
<dbReference type="Gene3D" id="3.30.70.1440">
    <property type="entry name" value="Multidrug efflux transporter AcrB pore domain"/>
    <property type="match status" value="1"/>
</dbReference>
<dbReference type="AlphaFoldDB" id="A0A8B2PPJ9"/>
<evidence type="ECO:0000256" key="8">
    <source>
        <dbReference type="SAM" id="Phobius"/>
    </source>
</evidence>
<evidence type="ECO:0000256" key="7">
    <source>
        <dbReference type="ARBA" id="ARBA00023136"/>
    </source>
</evidence>
<dbReference type="GO" id="GO:0042910">
    <property type="term" value="F:xenobiotic transmembrane transporter activity"/>
    <property type="evidence" value="ECO:0007669"/>
    <property type="project" value="TreeGrafter"/>
</dbReference>
<feature type="transmembrane region" description="Helical" evidence="8">
    <location>
        <begin position="1001"/>
        <end position="1023"/>
    </location>
</feature>
<dbReference type="Gene3D" id="1.20.1640.10">
    <property type="entry name" value="Multidrug efflux transporter AcrB transmembrane domain"/>
    <property type="match status" value="2"/>
</dbReference>
<comment type="subcellular location">
    <subcellularLocation>
        <location evidence="1">Cell membrane</location>
        <topology evidence="1">Multi-pass membrane protein</topology>
    </subcellularLocation>
</comment>
<protein>
    <submittedName>
        <fullName evidence="9">Metal transporter</fullName>
    </submittedName>
</protein>
<dbReference type="EMBL" id="AWFB01000039">
    <property type="protein sequence ID" value="RAN31967.1"/>
    <property type="molecule type" value="Genomic_DNA"/>
</dbReference>
<reference evidence="9 10" key="1">
    <citation type="submission" date="2013-04" db="EMBL/GenBank/DDBJ databases">
        <title>Hyphomonas sp. T24B3 Genome Sequencing.</title>
        <authorList>
            <person name="Lai Q."/>
            <person name="Shao Z."/>
        </authorList>
    </citation>
    <scope>NUCLEOTIDE SEQUENCE [LARGE SCALE GENOMIC DNA]</scope>
    <source>
        <strain evidence="9 10">T24B3</strain>
    </source>
</reference>
<dbReference type="InterPro" id="IPR004763">
    <property type="entry name" value="CusA-like"/>
</dbReference>
<dbReference type="InterPro" id="IPR027463">
    <property type="entry name" value="AcrB_DN_DC_subdom"/>
</dbReference>
<evidence type="ECO:0000256" key="6">
    <source>
        <dbReference type="ARBA" id="ARBA00022989"/>
    </source>
</evidence>
<proteinExistence type="inferred from homology"/>
<gene>
    <name evidence="9" type="ORF">HY3_15800</name>
</gene>
<dbReference type="GO" id="GO:0008324">
    <property type="term" value="F:monoatomic cation transmembrane transporter activity"/>
    <property type="evidence" value="ECO:0007669"/>
    <property type="project" value="InterPro"/>
</dbReference>
<keyword evidence="7 8" id="KW-0472">Membrane</keyword>
<dbReference type="InterPro" id="IPR001036">
    <property type="entry name" value="Acrflvin-R"/>
</dbReference>
<feature type="transmembrane region" description="Helical" evidence="8">
    <location>
        <begin position="973"/>
        <end position="995"/>
    </location>
</feature>
<accession>A0A8B2PPJ9</accession>
<dbReference type="PRINTS" id="PR00702">
    <property type="entry name" value="ACRIFLAVINRP"/>
</dbReference>
<dbReference type="Gene3D" id="3.30.70.1430">
    <property type="entry name" value="Multidrug efflux transporter AcrB pore domain"/>
    <property type="match status" value="2"/>
</dbReference>
<feature type="transmembrane region" description="Helical" evidence="8">
    <location>
        <begin position="535"/>
        <end position="553"/>
    </location>
</feature>
<dbReference type="NCBIfam" id="TIGR00914">
    <property type="entry name" value="2A0601"/>
    <property type="match status" value="1"/>
</dbReference>
<comment type="similarity">
    <text evidence="2">Belongs to the resistance-nodulation-cell division (RND) (TC 2.A.6) family.</text>
</comment>
<evidence type="ECO:0000256" key="2">
    <source>
        <dbReference type="ARBA" id="ARBA00010942"/>
    </source>
</evidence>
<name>A0A8B2PPJ9_9PROT</name>
<keyword evidence="4" id="KW-1003">Cell membrane</keyword>
<dbReference type="Gene3D" id="3.30.70.1320">
    <property type="entry name" value="Multidrug efflux transporter AcrB pore domain like"/>
    <property type="match status" value="1"/>
</dbReference>
<dbReference type="GO" id="GO:0005886">
    <property type="term" value="C:plasma membrane"/>
    <property type="evidence" value="ECO:0007669"/>
    <property type="project" value="UniProtKB-SubCell"/>
</dbReference>
<dbReference type="Pfam" id="PF00873">
    <property type="entry name" value="ACR_tran"/>
    <property type="match status" value="1"/>
</dbReference>
<comment type="caution">
    <text evidence="9">The sequence shown here is derived from an EMBL/GenBank/DDBJ whole genome shotgun (WGS) entry which is preliminary data.</text>
</comment>
<dbReference type="Proteomes" id="UP000249123">
    <property type="component" value="Unassembled WGS sequence"/>
</dbReference>